<dbReference type="Proteomes" id="UP000010556">
    <property type="component" value="Unassembled WGS sequence"/>
</dbReference>
<dbReference type="AlphaFoldDB" id="L5LV46"/>
<dbReference type="GO" id="GO:0034440">
    <property type="term" value="P:lipid oxidation"/>
    <property type="evidence" value="ECO:0007669"/>
    <property type="project" value="InterPro"/>
</dbReference>
<keyword evidence="4 6" id="KW-0560">Oxidoreductase</keyword>
<evidence type="ECO:0000313" key="9">
    <source>
        <dbReference type="EMBL" id="ELK29338.1"/>
    </source>
</evidence>
<dbReference type="EMBL" id="KB108081">
    <property type="protein sequence ID" value="ELK29338.1"/>
    <property type="molecule type" value="Genomic_DNA"/>
</dbReference>
<evidence type="ECO:0000256" key="4">
    <source>
        <dbReference type="ARBA" id="ARBA00023002"/>
    </source>
</evidence>
<dbReference type="InterPro" id="IPR020833">
    <property type="entry name" value="LipOase_Fe_BS"/>
</dbReference>
<comment type="cofactor">
    <cofactor evidence="1 6">
        <name>Fe cation</name>
        <dbReference type="ChEBI" id="CHEBI:24875"/>
    </cofactor>
</comment>
<evidence type="ECO:0000256" key="1">
    <source>
        <dbReference type="ARBA" id="ARBA00001962"/>
    </source>
</evidence>
<dbReference type="Gene3D" id="3.10.450.60">
    <property type="match status" value="1"/>
</dbReference>
<evidence type="ECO:0000259" key="8">
    <source>
        <dbReference type="PROSITE" id="PS51393"/>
    </source>
</evidence>
<reference evidence="10" key="1">
    <citation type="journal article" date="2013" name="Science">
        <title>Comparative analysis of bat genomes provides insight into the evolution of flight and immunity.</title>
        <authorList>
            <person name="Zhang G."/>
            <person name="Cowled C."/>
            <person name="Shi Z."/>
            <person name="Huang Z."/>
            <person name="Bishop-Lilly K.A."/>
            <person name="Fang X."/>
            <person name="Wynne J.W."/>
            <person name="Xiong Z."/>
            <person name="Baker M.L."/>
            <person name="Zhao W."/>
            <person name="Tachedjian M."/>
            <person name="Zhu Y."/>
            <person name="Zhou P."/>
            <person name="Jiang X."/>
            <person name="Ng J."/>
            <person name="Yang L."/>
            <person name="Wu L."/>
            <person name="Xiao J."/>
            <person name="Feng Y."/>
            <person name="Chen Y."/>
            <person name="Sun X."/>
            <person name="Zhang Y."/>
            <person name="Marsh G.A."/>
            <person name="Crameri G."/>
            <person name="Broder C.C."/>
            <person name="Frey K.G."/>
            <person name="Wang L.F."/>
            <person name="Wang J."/>
        </authorList>
    </citation>
    <scope>NUCLEOTIDE SEQUENCE [LARGE SCALE GENOMIC DNA]</scope>
</reference>
<evidence type="ECO:0000256" key="7">
    <source>
        <dbReference type="SAM" id="MobiDB-lite"/>
    </source>
</evidence>
<evidence type="ECO:0000256" key="5">
    <source>
        <dbReference type="ARBA" id="ARBA00023004"/>
    </source>
</evidence>
<dbReference type="GO" id="GO:0016702">
    <property type="term" value="F:oxidoreductase activity, acting on single donors with incorporation of molecular oxygen, incorporation of two atoms of oxygen"/>
    <property type="evidence" value="ECO:0007669"/>
    <property type="project" value="InterPro"/>
</dbReference>
<feature type="domain" description="Lipoxygenase" evidence="8">
    <location>
        <begin position="1"/>
        <end position="167"/>
    </location>
</feature>
<accession>L5LV46</accession>
<gene>
    <name evidence="9" type="ORF">MDA_GLEAN10001570</name>
</gene>
<keyword evidence="3 6" id="KW-0223">Dioxygenase</keyword>
<dbReference type="InterPro" id="IPR000907">
    <property type="entry name" value="LipOase"/>
</dbReference>
<dbReference type="SUPFAM" id="SSF48484">
    <property type="entry name" value="Lipoxigenase"/>
    <property type="match status" value="1"/>
</dbReference>
<evidence type="ECO:0000313" key="10">
    <source>
        <dbReference type="Proteomes" id="UP000010556"/>
    </source>
</evidence>
<dbReference type="InterPro" id="IPR036226">
    <property type="entry name" value="LipOase_C_sf"/>
</dbReference>
<feature type="region of interest" description="Disordered" evidence="7">
    <location>
        <begin position="139"/>
        <end position="167"/>
    </location>
</feature>
<sequence length="167" mass="18591">MLKMEASGKLLPMVIQIQPPSASCPTPPLFLPADPPLAWLLAKSWVRSSDFHVHELQYHLLHTHLLAEVIAVATMRCLPGLHPVYKKAYGSHHEPHSLLHDWGPAPKTLAANQSLRAHTALGKGNAWSSMVYPRQRRTLSQAVPRNPRLGVSNRRPTSFRPPLLPIP</sequence>
<evidence type="ECO:0000256" key="6">
    <source>
        <dbReference type="RuleBase" id="RU003974"/>
    </source>
</evidence>
<proteinExistence type="inferred from homology"/>
<dbReference type="InterPro" id="IPR013819">
    <property type="entry name" value="LipOase_C"/>
</dbReference>
<dbReference type="Gene3D" id="1.20.245.10">
    <property type="entry name" value="Lipoxygenase-1, Domain 5"/>
    <property type="match status" value="1"/>
</dbReference>
<keyword evidence="2 6" id="KW-0479">Metal-binding</keyword>
<evidence type="ECO:0000256" key="2">
    <source>
        <dbReference type="ARBA" id="ARBA00022723"/>
    </source>
</evidence>
<dbReference type="GO" id="GO:0046872">
    <property type="term" value="F:metal ion binding"/>
    <property type="evidence" value="ECO:0007669"/>
    <property type="project" value="UniProtKB-KW"/>
</dbReference>
<dbReference type="PANTHER" id="PTHR11771">
    <property type="entry name" value="LIPOXYGENASE"/>
    <property type="match status" value="1"/>
</dbReference>
<name>L5LV46_MYODS</name>
<dbReference type="PROSITE" id="PS00711">
    <property type="entry name" value="LIPOXYGENASE_1"/>
    <property type="match status" value="1"/>
</dbReference>
<protein>
    <submittedName>
        <fullName evidence="9">Arachidonate 12-lipoxygenase, 12S-type</fullName>
    </submittedName>
</protein>
<dbReference type="Pfam" id="PF00305">
    <property type="entry name" value="Lipoxygenase"/>
    <property type="match status" value="1"/>
</dbReference>
<dbReference type="PROSITE" id="PS51393">
    <property type="entry name" value="LIPOXYGENASE_3"/>
    <property type="match status" value="1"/>
</dbReference>
<comment type="similarity">
    <text evidence="6">Belongs to the lipoxygenase family.</text>
</comment>
<dbReference type="PRINTS" id="PR00087">
    <property type="entry name" value="LIPOXYGENASE"/>
</dbReference>
<organism evidence="9 10">
    <name type="scientific">Myotis davidii</name>
    <name type="common">David's myotis</name>
    <dbReference type="NCBI Taxonomy" id="225400"/>
    <lineage>
        <taxon>Eukaryota</taxon>
        <taxon>Metazoa</taxon>
        <taxon>Chordata</taxon>
        <taxon>Craniata</taxon>
        <taxon>Vertebrata</taxon>
        <taxon>Euteleostomi</taxon>
        <taxon>Mammalia</taxon>
        <taxon>Eutheria</taxon>
        <taxon>Laurasiatheria</taxon>
        <taxon>Chiroptera</taxon>
        <taxon>Yangochiroptera</taxon>
        <taxon>Vespertilionidae</taxon>
        <taxon>Myotis</taxon>
    </lineage>
</organism>
<evidence type="ECO:0000256" key="3">
    <source>
        <dbReference type="ARBA" id="ARBA00022964"/>
    </source>
</evidence>
<keyword evidence="10" id="KW-1185">Reference proteome</keyword>
<keyword evidence="5 6" id="KW-0408">Iron</keyword>